<dbReference type="Gene3D" id="1.10.287.70">
    <property type="match status" value="1"/>
</dbReference>
<keyword evidence="7" id="KW-0407">Ion channel</keyword>
<dbReference type="CDD" id="cd00038">
    <property type="entry name" value="CAP_ED"/>
    <property type="match status" value="1"/>
</dbReference>
<dbReference type="EMBL" id="MPUH01000144">
    <property type="protein sequence ID" value="OMJ88699.1"/>
    <property type="molecule type" value="Genomic_DNA"/>
</dbReference>
<keyword evidence="4 8" id="KW-1133">Transmembrane helix</keyword>
<comment type="caution">
    <text evidence="10">The sequence shown here is derived from an EMBL/GenBank/DDBJ whole genome shotgun (WGS) entry which is preliminary data.</text>
</comment>
<organism evidence="10 11">
    <name type="scientific">Stentor coeruleus</name>
    <dbReference type="NCBI Taxonomy" id="5963"/>
    <lineage>
        <taxon>Eukaryota</taxon>
        <taxon>Sar</taxon>
        <taxon>Alveolata</taxon>
        <taxon>Ciliophora</taxon>
        <taxon>Postciliodesmatophora</taxon>
        <taxon>Heterotrichea</taxon>
        <taxon>Heterotrichida</taxon>
        <taxon>Stentoridae</taxon>
        <taxon>Stentor</taxon>
    </lineage>
</organism>
<evidence type="ECO:0000256" key="2">
    <source>
        <dbReference type="ARBA" id="ARBA00022448"/>
    </source>
</evidence>
<feature type="transmembrane region" description="Helical" evidence="8">
    <location>
        <begin position="236"/>
        <end position="257"/>
    </location>
</feature>
<dbReference type="InterPro" id="IPR005821">
    <property type="entry name" value="Ion_trans_dom"/>
</dbReference>
<evidence type="ECO:0000256" key="1">
    <source>
        <dbReference type="ARBA" id="ARBA00004141"/>
    </source>
</evidence>
<feature type="domain" description="Cyclic nucleotide-binding" evidence="9">
    <location>
        <begin position="457"/>
        <end position="548"/>
    </location>
</feature>
<accession>A0A1R2CI36</accession>
<evidence type="ECO:0000256" key="6">
    <source>
        <dbReference type="ARBA" id="ARBA00023136"/>
    </source>
</evidence>
<dbReference type="Pfam" id="PF00520">
    <property type="entry name" value="Ion_trans"/>
    <property type="match status" value="1"/>
</dbReference>
<dbReference type="SUPFAM" id="SSF51206">
    <property type="entry name" value="cAMP-binding domain-like"/>
    <property type="match status" value="1"/>
</dbReference>
<proteinExistence type="predicted"/>
<reference evidence="10 11" key="1">
    <citation type="submission" date="2016-11" db="EMBL/GenBank/DDBJ databases">
        <title>The macronuclear genome of Stentor coeruleus: a giant cell with tiny introns.</title>
        <authorList>
            <person name="Slabodnick M."/>
            <person name="Ruby J.G."/>
            <person name="Reiff S.B."/>
            <person name="Swart E.C."/>
            <person name="Gosai S."/>
            <person name="Prabakaran S."/>
            <person name="Witkowska E."/>
            <person name="Larue G.E."/>
            <person name="Fisher S."/>
            <person name="Freeman R.M."/>
            <person name="Gunawardena J."/>
            <person name="Chu W."/>
            <person name="Stover N.A."/>
            <person name="Gregory B.D."/>
            <person name="Nowacki M."/>
            <person name="Derisi J."/>
            <person name="Roy S.W."/>
            <person name="Marshall W.F."/>
            <person name="Sood P."/>
        </authorList>
    </citation>
    <scope>NUCLEOTIDE SEQUENCE [LARGE SCALE GENOMIC DNA]</scope>
    <source>
        <strain evidence="10">WM001</strain>
    </source>
</reference>
<evidence type="ECO:0000256" key="7">
    <source>
        <dbReference type="ARBA" id="ARBA00023303"/>
    </source>
</evidence>
<gene>
    <name evidence="10" type="ORF">SteCoe_9322</name>
</gene>
<dbReference type="PROSITE" id="PS50042">
    <property type="entry name" value="CNMP_BINDING_3"/>
    <property type="match status" value="1"/>
</dbReference>
<dbReference type="SUPFAM" id="SSF81324">
    <property type="entry name" value="Voltage-gated potassium channels"/>
    <property type="match status" value="1"/>
</dbReference>
<dbReference type="InterPro" id="IPR003938">
    <property type="entry name" value="K_chnl_volt-dep_EAG/ELK/ERG"/>
</dbReference>
<dbReference type="AlphaFoldDB" id="A0A1R2CI36"/>
<keyword evidence="3 8" id="KW-0812">Transmembrane</keyword>
<evidence type="ECO:0000259" key="9">
    <source>
        <dbReference type="PROSITE" id="PS50042"/>
    </source>
</evidence>
<sequence length="653" mass="75634">MATEFYNYTEDITVVKDIKDQIPEDSSGILLGTSIEPTHFDEFLNGKKSEKSTISFSFKSLKKLSGAIISVGSMYQKCLITQKGRFKSYWEVIMELILAYNIITTLYFLAYQNPSGGMEVFDLVCWILFIIDIGLTFFTEFLDEKGYAIQSFKKIAINYLKGSLIFDILAIIPLRNAGYPRAEYLLRMFRLLKLPGVINLTDGTGVSYLLTYFCVGKREKDGKITYSFTTKIIASLVKLFIIIIFIVYFLGCFWYWFQNVVSNYKYSLAKDGDNENTFERYFIDGKGLESKDIALRSSYFMLTTIATIGYGDYLPKNVYEMAFILVIMLFGVTLFAVIMGNFNSAIAYYTEATSGVDYLGELNSWLESIERMHGIIDKKLKNSLIEHFKYYFEKDRLKSLAKNYWEANSPDDLISASQDYVSNLPEETYFQILENLFSDILHNFKYFFGNTKMKYALLPHFQPRRFLKSEYIFSYGVEVTEIYFLITGNISIGYNVNGEHQTLLYCEEGRTIIGDYQILTRAKNKFDYLAETNVDAYSLDGEVFIKIIDTFFKEEKSGIMAIAVKRENNLKRLFNDHIKNSKVDTTMNESDKKFKTVIPRETGQKDELDEYMIENKLNEFGEQTKDAEQKTKKVLALIKLTEDLRNKTYNRLT</sequence>
<dbReference type="InterPro" id="IPR018490">
    <property type="entry name" value="cNMP-bd_dom_sf"/>
</dbReference>
<comment type="subcellular location">
    <subcellularLocation>
        <location evidence="1">Membrane</location>
        <topology evidence="1">Multi-pass membrane protein</topology>
    </subcellularLocation>
</comment>
<keyword evidence="2" id="KW-0813">Transport</keyword>
<keyword evidence="6 8" id="KW-0472">Membrane</keyword>
<dbReference type="PRINTS" id="PR01463">
    <property type="entry name" value="EAGCHANLFMLY"/>
</dbReference>
<feature type="transmembrane region" description="Helical" evidence="8">
    <location>
        <begin position="123"/>
        <end position="143"/>
    </location>
</feature>
<evidence type="ECO:0000313" key="10">
    <source>
        <dbReference type="EMBL" id="OMJ88699.1"/>
    </source>
</evidence>
<keyword evidence="5" id="KW-0406">Ion transport</keyword>
<evidence type="ECO:0000256" key="4">
    <source>
        <dbReference type="ARBA" id="ARBA00022989"/>
    </source>
</evidence>
<feature type="transmembrane region" description="Helical" evidence="8">
    <location>
        <begin position="92"/>
        <end position="111"/>
    </location>
</feature>
<dbReference type="Proteomes" id="UP000187209">
    <property type="component" value="Unassembled WGS sequence"/>
</dbReference>
<dbReference type="GO" id="GO:0016020">
    <property type="term" value="C:membrane"/>
    <property type="evidence" value="ECO:0007669"/>
    <property type="project" value="UniProtKB-SubCell"/>
</dbReference>
<dbReference type="PANTHER" id="PTHR47823:SF9">
    <property type="entry name" value="CHROMOSOME UNDETERMINED SCAFFOLD_10, WHOLE GENOME SHOTGUN SEQUENCE"/>
    <property type="match status" value="1"/>
</dbReference>
<evidence type="ECO:0000256" key="3">
    <source>
        <dbReference type="ARBA" id="ARBA00022692"/>
    </source>
</evidence>
<feature type="transmembrane region" description="Helical" evidence="8">
    <location>
        <begin position="194"/>
        <end position="215"/>
    </location>
</feature>
<dbReference type="InterPro" id="IPR000595">
    <property type="entry name" value="cNMP-bd_dom"/>
</dbReference>
<protein>
    <recommendedName>
        <fullName evidence="9">Cyclic nucleotide-binding domain-containing protein</fullName>
    </recommendedName>
</protein>
<feature type="transmembrane region" description="Helical" evidence="8">
    <location>
        <begin position="155"/>
        <end position="174"/>
    </location>
</feature>
<dbReference type="OrthoDB" id="417811at2759"/>
<dbReference type="Pfam" id="PF00027">
    <property type="entry name" value="cNMP_binding"/>
    <property type="match status" value="1"/>
</dbReference>
<dbReference type="Gene3D" id="2.60.120.10">
    <property type="entry name" value="Jelly Rolls"/>
    <property type="match status" value="1"/>
</dbReference>
<dbReference type="GO" id="GO:0005249">
    <property type="term" value="F:voltage-gated potassium channel activity"/>
    <property type="evidence" value="ECO:0007669"/>
    <property type="project" value="InterPro"/>
</dbReference>
<name>A0A1R2CI36_9CILI</name>
<dbReference type="InterPro" id="IPR014710">
    <property type="entry name" value="RmlC-like_jellyroll"/>
</dbReference>
<keyword evidence="11" id="KW-1185">Reference proteome</keyword>
<dbReference type="PANTHER" id="PTHR47823">
    <property type="entry name" value="ION_TRANS DOMAIN-CONTAINING PROTEIN"/>
    <property type="match status" value="1"/>
</dbReference>
<evidence type="ECO:0000313" key="11">
    <source>
        <dbReference type="Proteomes" id="UP000187209"/>
    </source>
</evidence>
<feature type="transmembrane region" description="Helical" evidence="8">
    <location>
        <begin position="322"/>
        <end position="342"/>
    </location>
</feature>
<evidence type="ECO:0000256" key="5">
    <source>
        <dbReference type="ARBA" id="ARBA00023065"/>
    </source>
</evidence>
<evidence type="ECO:0000256" key="8">
    <source>
        <dbReference type="SAM" id="Phobius"/>
    </source>
</evidence>